<dbReference type="InterPro" id="IPR027417">
    <property type="entry name" value="P-loop_NTPase"/>
</dbReference>
<gene>
    <name evidence="1" type="ORF">SHM7688_02118</name>
</gene>
<dbReference type="Proteomes" id="UP000054823">
    <property type="component" value="Unassembled WGS sequence"/>
</dbReference>
<accession>A0A0P1FG67</accession>
<organism evidence="1 2">
    <name type="scientific">Shimia marina</name>
    <dbReference type="NCBI Taxonomy" id="321267"/>
    <lineage>
        <taxon>Bacteria</taxon>
        <taxon>Pseudomonadati</taxon>
        <taxon>Pseudomonadota</taxon>
        <taxon>Alphaproteobacteria</taxon>
        <taxon>Rhodobacterales</taxon>
        <taxon>Roseobacteraceae</taxon>
    </lineage>
</organism>
<dbReference type="SUPFAM" id="SSF52540">
    <property type="entry name" value="P-loop containing nucleoside triphosphate hydrolases"/>
    <property type="match status" value="1"/>
</dbReference>
<evidence type="ECO:0000313" key="2">
    <source>
        <dbReference type="Proteomes" id="UP000054823"/>
    </source>
</evidence>
<dbReference type="EMBL" id="CYPW01000020">
    <property type="protein sequence ID" value="CUH52671.1"/>
    <property type="molecule type" value="Genomic_DNA"/>
</dbReference>
<proteinExistence type="predicted"/>
<evidence type="ECO:0000313" key="1">
    <source>
        <dbReference type="EMBL" id="CUH52671.1"/>
    </source>
</evidence>
<dbReference type="InterPro" id="IPR011990">
    <property type="entry name" value="TPR-like_helical_dom_sf"/>
</dbReference>
<dbReference type="STRING" id="321267.SHM7688_02118"/>
<dbReference type="Gene3D" id="1.25.40.10">
    <property type="entry name" value="Tetratricopeptide repeat domain"/>
    <property type="match status" value="1"/>
</dbReference>
<sequence>MLKARWEKANSLSFPSPQLVIIKGERGVGKTRLALEFFRWLSTQENVVNGERYWLDDIRQIERHNEVNPDPDDCQFQHPIPFLWWGIKGQTGIAANSLASADRFLAPHLASLSVKAQMLSSGKSISKIWRDVIKGELASWSGYDTALAVGEGVFKTIDILRGSVGTKSDRFTKASAKAPLSRVDALMQDLESVFNPQALTFARTPAIVLIDDAQFSSDDRSLSVFMERMLHRSFTQSWPVLIIVTHWKRDLSANYFSPERSFAGILNHGRNLKPSDNGPAAGLPGGFLNDANTLEIDLTPVKDLRGALAEACPGLYAAQANALLDRAGGNPRHLEQIIALLEENEDFFEDLDPAKCLTEEGLHEALSVTQDIFRVVMKRLRAAPIEVQEAICLASSNGMRFSTQTVEALSLHHLGKGCSGPLEQAQDPYSMVSGHRNSNVAEFSERLFFMVAEQRRKTLKKLTDETALIASLKTVLRDRLKASKFGGLDEEAVTLHLAASLLSTNDSEDRSYLAEVLLQLAWVEHQRYAHEDSHDAALRFHEIIATQPDLFDKIELVSYLVATDILTEFGSIIPALQLLEIMSERLFDLRKRLGDASVSAEQIVLEALAFYRAGVAAHHAGYYEASYDLLEKANRLFLLVAEQSKTTTHLEFLANSFSSLADFASTCRDRDYEEAQRNNVMVVRKAIVEQDPSTENLVKLLKSQSNLCALRFGHSRITGLEMEKALHIIEGLAENSPIPDVLALYSETLRHMWKVEDLCDSFELALDYSHRSVKVARELVQQSQRPYHLHVLAKALSAYTYSLMAHDEFQAALEAAEEVLRIRRDLVDRVRTLDDQHNLAVALELVATVQNSDGDEAGAILNQREAVKAARAASDSDSAHTPKITLSSCLSSLGFMLQWGENPSEAKEVYKEAVDILRQLPEYIADSEVVEDWCRLLLRNLEVTGWDGDNEEAVALIDEGEKLLCKLDDTVRQAFKEEFARQRAYLDD</sequence>
<keyword evidence="2" id="KW-1185">Reference proteome</keyword>
<reference evidence="1 2" key="1">
    <citation type="submission" date="2015-09" db="EMBL/GenBank/DDBJ databases">
        <authorList>
            <consortium name="Swine Surveillance"/>
        </authorList>
    </citation>
    <scope>NUCLEOTIDE SEQUENCE [LARGE SCALE GENOMIC DNA]</scope>
    <source>
        <strain evidence="1 2">CECT 7688</strain>
    </source>
</reference>
<name>A0A0P1FG67_9RHOB</name>
<protein>
    <submittedName>
        <fullName evidence="1">Putative ATPase</fullName>
    </submittedName>
</protein>
<dbReference type="AlphaFoldDB" id="A0A0P1FG67"/>
<dbReference type="SUPFAM" id="SSF48452">
    <property type="entry name" value="TPR-like"/>
    <property type="match status" value="1"/>
</dbReference>